<dbReference type="InterPro" id="IPR036908">
    <property type="entry name" value="RlpA-like_sf"/>
</dbReference>
<dbReference type="SUPFAM" id="SSF50685">
    <property type="entry name" value="Barwin-like endoglucanases"/>
    <property type="match status" value="1"/>
</dbReference>
<comment type="function">
    <text evidence="4">Lytic transglycosylase with a strong preference for naked glycan strands that lack stem peptides.</text>
</comment>
<name>A0A0M4LK39_9HYPH</name>
<feature type="domain" description="RlpA-like protein double-psi beta-barrel" evidence="7">
    <location>
        <begin position="52"/>
        <end position="141"/>
    </location>
</feature>
<dbReference type="CDD" id="cd22268">
    <property type="entry name" value="DPBB_RlpA-like"/>
    <property type="match status" value="1"/>
</dbReference>
<comment type="similarity">
    <text evidence="4 5">Belongs to the RlpA family.</text>
</comment>
<keyword evidence="3 4" id="KW-0961">Cell wall biogenesis/degradation</keyword>
<reference evidence="8 9" key="1">
    <citation type="journal article" date="2015" name="Genome Announc.">
        <title>Complete Genome Sequence of Bartonella ancashensis Strain 20.00, Isolated from the Blood of a Patient with Verruga Peruana.</title>
        <authorList>
            <person name="Hang J."/>
            <person name="Mullins K.E."/>
            <person name="Clifford R.J."/>
            <person name="Onmus-Leone F."/>
            <person name="Yang Y."/>
            <person name="Jiang J."/>
            <person name="Leguia M."/>
            <person name="Kasper M.R."/>
            <person name="Maguina C."/>
            <person name="Lesho E.P."/>
            <person name="Jarman R.G."/>
            <person name="Richards A.L."/>
            <person name="Blazes D."/>
        </authorList>
    </citation>
    <scope>NUCLEOTIDE SEQUENCE [LARGE SCALE GENOMIC DNA]</scope>
    <source>
        <strain evidence="8 9">20.00</strain>
    </source>
</reference>
<dbReference type="InterPro" id="IPR034718">
    <property type="entry name" value="RlpA"/>
</dbReference>
<dbReference type="PANTHER" id="PTHR34183">
    <property type="entry name" value="ENDOLYTIC PEPTIDOGLYCAN TRANSGLYCOSYLASE RLPA"/>
    <property type="match status" value="1"/>
</dbReference>
<proteinExistence type="inferred from homology"/>
<keyword evidence="8" id="KW-0449">Lipoprotein</keyword>
<evidence type="ECO:0000256" key="1">
    <source>
        <dbReference type="ARBA" id="ARBA00022729"/>
    </source>
</evidence>
<dbReference type="InterPro" id="IPR009009">
    <property type="entry name" value="RlpA-like_DPBB"/>
</dbReference>
<dbReference type="HAMAP" id="MF_02071">
    <property type="entry name" value="RlpA"/>
    <property type="match status" value="1"/>
</dbReference>
<dbReference type="GO" id="GO:0071555">
    <property type="term" value="P:cell wall organization"/>
    <property type="evidence" value="ECO:0007669"/>
    <property type="project" value="UniProtKB-KW"/>
</dbReference>
<dbReference type="KEGG" id="banc:PU02_0963"/>
<gene>
    <name evidence="4" type="primary">rlpA</name>
    <name evidence="8" type="ORF">PU02_0963</name>
</gene>
<evidence type="ECO:0000256" key="6">
    <source>
        <dbReference type="SAM" id="MobiDB-lite"/>
    </source>
</evidence>
<dbReference type="PATRIC" id="fig|1318743.3.peg.977"/>
<protein>
    <recommendedName>
        <fullName evidence="4">Endolytic peptidoglycan transglycosylase RlpA</fullName>
        <ecNumber evidence="4">4.2.2.-</ecNumber>
    </recommendedName>
</protein>
<dbReference type="Proteomes" id="UP000057213">
    <property type="component" value="Chromosome"/>
</dbReference>
<dbReference type="InterPro" id="IPR012997">
    <property type="entry name" value="RplA"/>
</dbReference>
<evidence type="ECO:0000313" key="8">
    <source>
        <dbReference type="EMBL" id="ALE03777.1"/>
    </source>
</evidence>
<evidence type="ECO:0000256" key="5">
    <source>
        <dbReference type="RuleBase" id="RU003495"/>
    </source>
</evidence>
<dbReference type="GO" id="GO:0000270">
    <property type="term" value="P:peptidoglycan metabolic process"/>
    <property type="evidence" value="ECO:0007669"/>
    <property type="project" value="UniProtKB-UniRule"/>
</dbReference>
<keyword evidence="2 4" id="KW-0456">Lyase</keyword>
<evidence type="ECO:0000256" key="2">
    <source>
        <dbReference type="ARBA" id="ARBA00023239"/>
    </source>
</evidence>
<accession>A0A0M4LK39</accession>
<dbReference type="STRING" id="1318743.PU02_0963"/>
<evidence type="ECO:0000256" key="3">
    <source>
        <dbReference type="ARBA" id="ARBA00023316"/>
    </source>
</evidence>
<keyword evidence="9" id="KW-1185">Reference proteome</keyword>
<dbReference type="Gene3D" id="2.40.40.10">
    <property type="entry name" value="RlpA-like domain"/>
    <property type="match status" value="1"/>
</dbReference>
<dbReference type="EMBL" id="CP010401">
    <property type="protein sequence ID" value="ALE03777.1"/>
    <property type="molecule type" value="Genomic_DNA"/>
</dbReference>
<keyword evidence="1" id="KW-0732">Signal</keyword>
<dbReference type="PANTHER" id="PTHR34183:SF1">
    <property type="entry name" value="ENDOLYTIC PEPTIDOGLYCAN TRANSGLYCOSYLASE RLPA"/>
    <property type="match status" value="1"/>
</dbReference>
<feature type="region of interest" description="Disordered" evidence="6">
    <location>
        <begin position="1"/>
        <end position="25"/>
    </location>
</feature>
<dbReference type="GO" id="GO:0008932">
    <property type="term" value="F:lytic endotransglycosylase activity"/>
    <property type="evidence" value="ECO:0007669"/>
    <property type="project" value="UniProtKB-UniRule"/>
</dbReference>
<dbReference type="EC" id="4.2.2.-" evidence="4"/>
<evidence type="ECO:0000313" key="9">
    <source>
        <dbReference type="Proteomes" id="UP000057213"/>
    </source>
</evidence>
<evidence type="ECO:0000259" key="7">
    <source>
        <dbReference type="Pfam" id="PF03330"/>
    </source>
</evidence>
<evidence type="ECO:0000256" key="4">
    <source>
        <dbReference type="HAMAP-Rule" id="MF_02071"/>
    </source>
</evidence>
<dbReference type="AlphaFoldDB" id="A0A0M4LK39"/>
<organism evidence="8 9">
    <name type="scientific">Bartonella ancashensis</name>
    <dbReference type="NCBI Taxonomy" id="1318743"/>
    <lineage>
        <taxon>Bacteria</taxon>
        <taxon>Pseudomonadati</taxon>
        <taxon>Pseudomonadota</taxon>
        <taxon>Alphaproteobacteria</taxon>
        <taxon>Hyphomicrobiales</taxon>
        <taxon>Bartonellaceae</taxon>
        <taxon>Bartonella</taxon>
    </lineage>
</organism>
<dbReference type="FunFam" id="2.40.40.10:FF:000003">
    <property type="entry name" value="Endolytic peptidoglycan transglycosylase RlpA"/>
    <property type="match status" value="1"/>
</dbReference>
<dbReference type="RefSeq" id="WP_269464937.1">
    <property type="nucleotide sequence ID" value="NZ_CP010401.1"/>
</dbReference>
<dbReference type="Pfam" id="PF03330">
    <property type="entry name" value="DPBB_1"/>
    <property type="match status" value="1"/>
</dbReference>
<feature type="compositionally biased region" description="Polar residues" evidence="6">
    <location>
        <begin position="7"/>
        <end position="16"/>
    </location>
</feature>
<dbReference type="NCBIfam" id="TIGR00413">
    <property type="entry name" value="rlpA"/>
    <property type="match status" value="1"/>
</dbReference>
<sequence length="236" mass="26124">MVKKNSIHITDSSSNHSTKKGDKKLNAKKIIGKPYKIKGEWYYPKFDPTYKSTGKASWYGSHFHGSLTANGEIYDMDSLTAAHPTMPLPSYARVTNLKNGSSIIVRVNDRGPYIKGRIIDLSRRAAKMLGYANEGVADVRVEYIGEAPLDRYDSSYLLNSYSSGKLILSSKNTPKKSNRKDENIFSVSGMKSLQKSTKSLIIKGNLIKDSSIKLPKIGPVSARKPVSFILNLSDSN</sequence>